<accession>A0A1B1Y3D5</accession>
<dbReference type="SUPFAM" id="SSF82185">
    <property type="entry name" value="Histone H3 K4-specific methyltransferase SET7/9 N-terminal domain"/>
    <property type="match status" value="1"/>
</dbReference>
<gene>
    <name evidence="1" type="ORF">AXE80_02830</name>
</gene>
<evidence type="ECO:0000313" key="1">
    <source>
        <dbReference type="EMBL" id="ANW95285.1"/>
    </source>
</evidence>
<dbReference type="Gene3D" id="3.90.930.1">
    <property type="match status" value="1"/>
</dbReference>
<proteinExistence type="predicted"/>
<evidence type="ECO:0000313" key="2">
    <source>
        <dbReference type="Proteomes" id="UP000092967"/>
    </source>
</evidence>
<dbReference type="Pfam" id="PF07661">
    <property type="entry name" value="MORN_2"/>
    <property type="match status" value="3"/>
</dbReference>
<organism evidence="1 2">
    <name type="scientific">Wenyingzhuangia fucanilytica</name>
    <dbReference type="NCBI Taxonomy" id="1790137"/>
    <lineage>
        <taxon>Bacteria</taxon>
        <taxon>Pseudomonadati</taxon>
        <taxon>Bacteroidota</taxon>
        <taxon>Flavobacteriia</taxon>
        <taxon>Flavobacteriales</taxon>
        <taxon>Flavobacteriaceae</taxon>
        <taxon>Wenyingzhuangia</taxon>
    </lineage>
</organism>
<name>A0A1B1Y3D5_9FLAO</name>
<evidence type="ECO:0008006" key="3">
    <source>
        <dbReference type="Google" id="ProtNLM"/>
    </source>
</evidence>
<dbReference type="InterPro" id="IPR011652">
    <property type="entry name" value="MORN_2"/>
</dbReference>
<dbReference type="Proteomes" id="UP000092967">
    <property type="component" value="Chromosome"/>
</dbReference>
<dbReference type="AlphaFoldDB" id="A0A1B1Y3D5"/>
<keyword evidence="2" id="KW-1185">Reference proteome</keyword>
<protein>
    <recommendedName>
        <fullName evidence="3">Toxin-antitoxin system YwqK family antitoxin</fullName>
    </recommendedName>
</protein>
<reference evidence="1 2" key="1">
    <citation type="submission" date="2016-02" db="EMBL/GenBank/DDBJ databases">
        <authorList>
            <person name="Wen L."/>
            <person name="He K."/>
            <person name="Yang H."/>
        </authorList>
    </citation>
    <scope>NUCLEOTIDE SEQUENCE [LARGE SCALE GENOMIC DNA]</scope>
    <source>
        <strain evidence="1 2">CZ1127</strain>
    </source>
</reference>
<dbReference type="KEGG" id="wfu:AXE80_02830"/>
<dbReference type="RefSeq" id="WP_206208135.1">
    <property type="nucleotide sequence ID" value="NZ_CP014224.1"/>
</dbReference>
<sequence length="192" mass="22175">MKYFKILLFILSCIACKPSNQKKDGVKFSTVSYDSLVKNTTNGLMMYNGTLFTGVAKLYADDSRSLKYFVTYQAGLKNGTCKRWYDNGNINYETQYIKGRKQGLTKIWYKNGQLQSESTYYKGVLHGKEQVWYPTGELQKERNLVYGQEQGMQKAWRKNGKLYANYEAVNGRIFGLLGANMCYEVENEKVKK</sequence>
<dbReference type="EMBL" id="CP014224">
    <property type="protein sequence ID" value="ANW95285.1"/>
    <property type="molecule type" value="Genomic_DNA"/>
</dbReference>
<dbReference type="STRING" id="1790137.AXE80_02830"/>